<dbReference type="AlphaFoldDB" id="A0A9D2K7K7"/>
<comment type="caution">
    <text evidence="3">The sequence shown here is derived from an EMBL/GenBank/DDBJ whole genome shotgun (WGS) entry which is preliminary data.</text>
</comment>
<proteinExistence type="predicted"/>
<dbReference type="Proteomes" id="UP000824101">
    <property type="component" value="Unassembled WGS sequence"/>
</dbReference>
<dbReference type="EMBL" id="DXBC01000148">
    <property type="protein sequence ID" value="HIZ79959.1"/>
    <property type="molecule type" value="Genomic_DNA"/>
</dbReference>
<dbReference type="SUPFAM" id="SSF52317">
    <property type="entry name" value="Class I glutamine amidotransferase-like"/>
    <property type="match status" value="1"/>
</dbReference>
<reference evidence="3" key="2">
    <citation type="submission" date="2021-04" db="EMBL/GenBank/DDBJ databases">
        <authorList>
            <person name="Gilroy R."/>
        </authorList>
    </citation>
    <scope>NUCLEOTIDE SEQUENCE</scope>
    <source>
        <strain evidence="3">ChiBcec1-1093</strain>
    </source>
</reference>
<feature type="transmembrane region" description="Helical" evidence="1">
    <location>
        <begin position="373"/>
        <end position="395"/>
    </location>
</feature>
<feature type="chain" id="PRO_5038373034" evidence="2">
    <location>
        <begin position="30"/>
        <end position="814"/>
    </location>
</feature>
<evidence type="ECO:0000313" key="4">
    <source>
        <dbReference type="Proteomes" id="UP000824101"/>
    </source>
</evidence>
<keyword evidence="1" id="KW-0472">Membrane</keyword>
<feature type="transmembrane region" description="Helical" evidence="1">
    <location>
        <begin position="402"/>
        <end position="422"/>
    </location>
</feature>
<evidence type="ECO:0000313" key="3">
    <source>
        <dbReference type="EMBL" id="HIZ79959.1"/>
    </source>
</evidence>
<reference evidence="3" key="1">
    <citation type="journal article" date="2021" name="PeerJ">
        <title>Extensive microbial diversity within the chicken gut microbiome revealed by metagenomics and culture.</title>
        <authorList>
            <person name="Gilroy R."/>
            <person name="Ravi A."/>
            <person name="Getino M."/>
            <person name="Pursley I."/>
            <person name="Horton D.L."/>
            <person name="Alikhan N.F."/>
            <person name="Baker D."/>
            <person name="Gharbi K."/>
            <person name="Hall N."/>
            <person name="Watson M."/>
            <person name="Adriaenssens E.M."/>
            <person name="Foster-Nyarko E."/>
            <person name="Jarju S."/>
            <person name="Secka A."/>
            <person name="Antonio M."/>
            <person name="Oren A."/>
            <person name="Chaudhuri R.R."/>
            <person name="La Ragione R."/>
            <person name="Hildebrand F."/>
            <person name="Pallen M.J."/>
        </authorList>
    </citation>
    <scope>NUCLEOTIDE SEQUENCE</scope>
    <source>
        <strain evidence="3">ChiBcec1-1093</strain>
    </source>
</reference>
<sequence length="814" mass="89564">MRIGKGRGLKLAGLALALSFLTGTGAAYASGEGAGLLSGVLSLDVSCGYDGNAKAGRYAPMEISVGNGGEDEFTGVVSIVTMEADEEIYSYEYSVTVEGNGQEEMEIYVPLGTGSDQVFVSVCNDSGQEMAEKRLKIEASEETAELFVGLLSDHPERLAYLDGVGVSFGALRTRAFPIATEDFPEEERGLDTLDVLVVNDYRLRNLSEQQTRAIMDWVEAGGVMVLGTGDRVDDTLGRFAPELLDESYDSPQRMEIHPDGDGAMGEIPTETVEVSCVRVSLHGGTVLTADQGFPLLSVAMKEQGIVAVTAYDLGDIEAYGRANSSFVDEMFTDILGEERISQLSAYIYGNTGEEYWAVQNAINTGNVEKLPNVGLYMLVTAVYIGLAGPGIYLFLKKREMRRYYGTCLTGCAVLFAVILYAMGSKTRFHGTFITYATVKDATGDAVTETTYVNLRNPYSRPYRVEVDPAYAVAPVTRNMYYYGENRKRFTGAEENQVSVRYGQESTSVAVQDAAAFDSKYFRLTRQEENISEEGLTGYLRYYDGQVSGSVTNQYDSDLEDVAVILYGRLVPVGDMKAGETVELDSLESLSAPVNDPYSVASFLTGLSEYEQADINDAGYMRALERTNLLVFYMQNSLQGYRSEARAVAFRPSGDDEPQEWMKRYDSFGLTMLTSSIEVDSSQDRMRYRSALLKRASAIQGSYDPTSNMIYSQEPATVVYSLGGDLDVSRVEFCSVDPVFAGEEDSSWKIFAGDMYVYNHVTGKFDRMEDMVLEEGDLIYYLSPENELTVRFVSTDDSGYGWAVLPMPMVTGREI</sequence>
<gene>
    <name evidence="3" type="ORF">IAA17_09260</name>
</gene>
<accession>A0A9D2K7K7</accession>
<keyword evidence="1" id="KW-1133">Transmembrane helix</keyword>
<name>A0A9D2K7K7_9FIRM</name>
<protein>
    <submittedName>
        <fullName evidence="3">Uncharacterized protein</fullName>
    </submittedName>
</protein>
<organism evidence="3 4">
    <name type="scientific">Candidatus Lachnoclostridium stercorigallinarum</name>
    <dbReference type="NCBI Taxonomy" id="2838634"/>
    <lineage>
        <taxon>Bacteria</taxon>
        <taxon>Bacillati</taxon>
        <taxon>Bacillota</taxon>
        <taxon>Clostridia</taxon>
        <taxon>Lachnospirales</taxon>
        <taxon>Lachnospiraceae</taxon>
    </lineage>
</organism>
<dbReference type="InterPro" id="IPR029062">
    <property type="entry name" value="Class_I_gatase-like"/>
</dbReference>
<evidence type="ECO:0000256" key="1">
    <source>
        <dbReference type="SAM" id="Phobius"/>
    </source>
</evidence>
<keyword evidence="2" id="KW-0732">Signal</keyword>
<dbReference type="Gene3D" id="3.40.50.880">
    <property type="match status" value="1"/>
</dbReference>
<keyword evidence="1" id="KW-0812">Transmembrane</keyword>
<evidence type="ECO:0000256" key="2">
    <source>
        <dbReference type="SAM" id="SignalP"/>
    </source>
</evidence>
<dbReference type="CDD" id="cd03143">
    <property type="entry name" value="A4_beta-galactosidase_middle_domain"/>
    <property type="match status" value="1"/>
</dbReference>
<feature type="signal peptide" evidence="2">
    <location>
        <begin position="1"/>
        <end position="29"/>
    </location>
</feature>